<keyword evidence="2" id="KW-0805">Transcription regulation</keyword>
<name>A0A7I8L9B2_SPIIN</name>
<protein>
    <recommendedName>
        <fullName evidence="7">NAC domain-containing protein</fullName>
    </recommendedName>
</protein>
<dbReference type="FunFam" id="2.170.150.80:FF:000002">
    <property type="entry name" value="Nac domain-containing protein 86"/>
    <property type="match status" value="1"/>
</dbReference>
<accession>A0A7I8L9B2</accession>
<sequence length="302" mass="33709">MGTLTLPPGFRFHPTDEELVGYYLKKKVEGEKIELEVIPVVDLYKFDPWQLPERSFLPGRDMRWFFFCPRDKKYPNGSRTNRATGSGYWKATGKDRRIVCPPVTALKKTLVFYRGRAPAGDRTEWVMHEYRLCEELPQGFTNFVGAFALCHIMKKNEHRQKTTDSTLADSKDKSNFCSEMEDSIPASCIGESPSVYQWSPTTYGHGSETHLQALGLGCGVGSAPTVEDSPQISSGLPLHNSWEPSLGAPPVSYSGGSGDLPMTCPSPLGNAMEFCRVEESDELQSFQWEDQGTSCQPMNGKE</sequence>
<dbReference type="PANTHER" id="PTHR31744">
    <property type="entry name" value="PROTEIN CUP-SHAPED COTYLEDON 2-RELATED"/>
    <property type="match status" value="1"/>
</dbReference>
<dbReference type="Proteomes" id="UP000663760">
    <property type="component" value="Chromosome 13"/>
</dbReference>
<evidence type="ECO:0000313" key="9">
    <source>
        <dbReference type="Proteomes" id="UP000663760"/>
    </source>
</evidence>
<keyword evidence="9" id="KW-1185">Reference proteome</keyword>
<evidence type="ECO:0000259" key="7">
    <source>
        <dbReference type="PROSITE" id="PS51005"/>
    </source>
</evidence>
<dbReference type="EMBL" id="LR746276">
    <property type="protein sequence ID" value="CAA7406651.1"/>
    <property type="molecule type" value="Genomic_DNA"/>
</dbReference>
<dbReference type="OrthoDB" id="1931139at2759"/>
<reference evidence="8" key="1">
    <citation type="submission" date="2020-02" db="EMBL/GenBank/DDBJ databases">
        <authorList>
            <person name="Scholz U."/>
            <person name="Mascher M."/>
            <person name="Fiebig A."/>
        </authorList>
    </citation>
    <scope>NUCLEOTIDE SEQUENCE</scope>
</reference>
<dbReference type="Pfam" id="PF02365">
    <property type="entry name" value="NAM"/>
    <property type="match status" value="1"/>
</dbReference>
<evidence type="ECO:0000256" key="6">
    <source>
        <dbReference type="SAM" id="MobiDB-lite"/>
    </source>
</evidence>
<keyword evidence="3" id="KW-0238">DNA-binding</keyword>
<evidence type="ECO:0000256" key="5">
    <source>
        <dbReference type="ARBA" id="ARBA00023242"/>
    </source>
</evidence>
<dbReference type="GO" id="GO:0005634">
    <property type="term" value="C:nucleus"/>
    <property type="evidence" value="ECO:0007669"/>
    <property type="project" value="UniProtKB-SubCell"/>
</dbReference>
<comment type="subcellular location">
    <subcellularLocation>
        <location evidence="1">Nucleus</location>
    </subcellularLocation>
</comment>
<feature type="compositionally biased region" description="Polar residues" evidence="6">
    <location>
        <begin position="283"/>
        <end position="302"/>
    </location>
</feature>
<proteinExistence type="predicted"/>
<feature type="region of interest" description="Disordered" evidence="6">
    <location>
        <begin position="282"/>
        <end position="302"/>
    </location>
</feature>
<evidence type="ECO:0000313" key="8">
    <source>
        <dbReference type="EMBL" id="CAA7406651.1"/>
    </source>
</evidence>
<evidence type="ECO:0000256" key="1">
    <source>
        <dbReference type="ARBA" id="ARBA00004123"/>
    </source>
</evidence>
<feature type="domain" description="NAC" evidence="7">
    <location>
        <begin position="6"/>
        <end position="155"/>
    </location>
</feature>
<evidence type="ECO:0000256" key="3">
    <source>
        <dbReference type="ARBA" id="ARBA00023125"/>
    </source>
</evidence>
<dbReference type="InterPro" id="IPR003441">
    <property type="entry name" value="NAC-dom"/>
</dbReference>
<dbReference type="GO" id="GO:0003677">
    <property type="term" value="F:DNA binding"/>
    <property type="evidence" value="ECO:0007669"/>
    <property type="project" value="UniProtKB-KW"/>
</dbReference>
<gene>
    <name evidence="8" type="ORF">SI8410_13017329</name>
</gene>
<dbReference type="AlphaFoldDB" id="A0A7I8L9B2"/>
<dbReference type="PANTHER" id="PTHR31744:SF208">
    <property type="entry name" value="(WILD MALAYSIAN BANANA) HYPOTHETICAL PROTEIN"/>
    <property type="match status" value="1"/>
</dbReference>
<dbReference type="GO" id="GO:0006355">
    <property type="term" value="P:regulation of DNA-templated transcription"/>
    <property type="evidence" value="ECO:0007669"/>
    <property type="project" value="InterPro"/>
</dbReference>
<keyword evidence="4" id="KW-0804">Transcription</keyword>
<organism evidence="8 9">
    <name type="scientific">Spirodela intermedia</name>
    <name type="common">Intermediate duckweed</name>
    <dbReference type="NCBI Taxonomy" id="51605"/>
    <lineage>
        <taxon>Eukaryota</taxon>
        <taxon>Viridiplantae</taxon>
        <taxon>Streptophyta</taxon>
        <taxon>Embryophyta</taxon>
        <taxon>Tracheophyta</taxon>
        <taxon>Spermatophyta</taxon>
        <taxon>Magnoliopsida</taxon>
        <taxon>Liliopsida</taxon>
        <taxon>Araceae</taxon>
        <taxon>Lemnoideae</taxon>
        <taxon>Spirodela</taxon>
    </lineage>
</organism>
<keyword evidence="5" id="KW-0539">Nucleus</keyword>
<dbReference type="PROSITE" id="PS51005">
    <property type="entry name" value="NAC"/>
    <property type="match status" value="1"/>
</dbReference>
<evidence type="ECO:0000256" key="2">
    <source>
        <dbReference type="ARBA" id="ARBA00023015"/>
    </source>
</evidence>
<dbReference type="InterPro" id="IPR036093">
    <property type="entry name" value="NAC_dom_sf"/>
</dbReference>
<dbReference type="Gene3D" id="2.170.150.80">
    <property type="entry name" value="NAC domain"/>
    <property type="match status" value="1"/>
</dbReference>
<dbReference type="SUPFAM" id="SSF101941">
    <property type="entry name" value="NAC domain"/>
    <property type="match status" value="1"/>
</dbReference>
<evidence type="ECO:0000256" key="4">
    <source>
        <dbReference type="ARBA" id="ARBA00023163"/>
    </source>
</evidence>